<dbReference type="CDD" id="cd11618">
    <property type="entry name" value="ChtBD1_1"/>
    <property type="match status" value="2"/>
</dbReference>
<feature type="disulfide bond" evidence="8">
    <location>
        <begin position="150"/>
        <end position="164"/>
    </location>
</feature>
<evidence type="ECO:0000256" key="7">
    <source>
        <dbReference type="ARBA" id="ARBA00023285"/>
    </source>
</evidence>
<keyword evidence="4" id="KW-0732">Signal</keyword>
<dbReference type="Gene3D" id="3.20.20.370">
    <property type="entry name" value="Glycoside hydrolase/deacetylase"/>
    <property type="match status" value="1"/>
</dbReference>
<proteinExistence type="predicted"/>
<comment type="cofactor">
    <cofactor evidence="1">
        <name>Co(2+)</name>
        <dbReference type="ChEBI" id="CHEBI:48828"/>
    </cofactor>
</comment>
<keyword evidence="3" id="KW-0479">Metal-binding</keyword>
<dbReference type="STRING" id="708197.A0A166WRP6"/>
<feature type="region of interest" description="Disordered" evidence="9">
    <location>
        <begin position="522"/>
        <end position="553"/>
    </location>
</feature>
<feature type="region of interest" description="Disordered" evidence="9">
    <location>
        <begin position="421"/>
        <end position="459"/>
    </location>
</feature>
<keyword evidence="6" id="KW-0119">Carbohydrate metabolism</keyword>
<dbReference type="GO" id="GO:0046872">
    <property type="term" value="F:metal ion binding"/>
    <property type="evidence" value="ECO:0007669"/>
    <property type="project" value="UniProtKB-KW"/>
</dbReference>
<dbReference type="PROSITE" id="PS50941">
    <property type="entry name" value="CHIT_BIND_I_2"/>
    <property type="match status" value="3"/>
</dbReference>
<gene>
    <name evidence="13" type="ORF">CT0861_05270</name>
</gene>
<dbReference type="CDD" id="cd00035">
    <property type="entry name" value="ChtBD1"/>
    <property type="match status" value="1"/>
</dbReference>
<feature type="disulfide bond" evidence="8">
    <location>
        <begin position="136"/>
        <end position="151"/>
    </location>
</feature>
<dbReference type="CDD" id="cd10951">
    <property type="entry name" value="CE4_ClCDA_like"/>
    <property type="match status" value="1"/>
</dbReference>
<comment type="caution">
    <text evidence="13">The sequence shown here is derived from an EMBL/GenBank/DDBJ whole genome shotgun (WGS) entry which is preliminary data.</text>
</comment>
<dbReference type="SUPFAM" id="SSF88713">
    <property type="entry name" value="Glycoside hydrolase/deacetylase"/>
    <property type="match status" value="1"/>
</dbReference>
<evidence type="ECO:0000256" key="10">
    <source>
        <dbReference type="SAM" id="Phobius"/>
    </source>
</evidence>
<feature type="compositionally biased region" description="Low complexity" evidence="9">
    <location>
        <begin position="428"/>
        <end position="456"/>
    </location>
</feature>
<dbReference type="InterPro" id="IPR011330">
    <property type="entry name" value="Glyco_hydro/deAcase_b/a-brl"/>
</dbReference>
<dbReference type="InterPro" id="IPR036861">
    <property type="entry name" value="Endochitinase-like_sf"/>
</dbReference>
<feature type="domain" description="Chitin-binding type-1" evidence="11">
    <location>
        <begin position="560"/>
        <end position="607"/>
    </location>
</feature>
<feature type="disulfide bond" evidence="8">
    <location>
        <begin position="145"/>
        <end position="157"/>
    </location>
</feature>
<evidence type="ECO:0000256" key="8">
    <source>
        <dbReference type="PROSITE-ProRule" id="PRU00261"/>
    </source>
</evidence>
<dbReference type="PROSITE" id="PS51677">
    <property type="entry name" value="NODB"/>
    <property type="match status" value="1"/>
</dbReference>
<reference evidence="13 14" key="1">
    <citation type="submission" date="2015-06" db="EMBL/GenBank/DDBJ databases">
        <title>Survival trade-offs in plant roots during colonization by closely related pathogenic and mutualistic fungi.</title>
        <authorList>
            <person name="Hacquard S."/>
            <person name="Kracher B."/>
            <person name="Hiruma K."/>
            <person name="Weinman A."/>
            <person name="Muench P."/>
            <person name="Garrido Oter R."/>
            <person name="Ver Loren van Themaat E."/>
            <person name="Dallerey J.-F."/>
            <person name="Damm U."/>
            <person name="Henrissat B."/>
            <person name="Lespinet O."/>
            <person name="Thon M."/>
            <person name="Kemen E."/>
            <person name="McHardy A.C."/>
            <person name="Schulze-Lefert P."/>
            <person name="O'Connell R.J."/>
        </authorList>
    </citation>
    <scope>NUCLEOTIDE SEQUENCE [LARGE SCALE GENOMIC DNA]</scope>
    <source>
        <strain evidence="13 14">0861</strain>
    </source>
</reference>
<dbReference type="GO" id="GO:0005975">
    <property type="term" value="P:carbohydrate metabolic process"/>
    <property type="evidence" value="ECO:0007669"/>
    <property type="project" value="InterPro"/>
</dbReference>
<evidence type="ECO:0000256" key="1">
    <source>
        <dbReference type="ARBA" id="ARBA00001941"/>
    </source>
</evidence>
<accession>A0A166WRP6</accession>
<feature type="domain" description="NodB homology" evidence="12">
    <location>
        <begin position="212"/>
        <end position="407"/>
    </location>
</feature>
<dbReference type="Pfam" id="PF01522">
    <property type="entry name" value="Polysacc_deac_1"/>
    <property type="match status" value="1"/>
</dbReference>
<dbReference type="SUPFAM" id="SSF57016">
    <property type="entry name" value="Plant lectins/antimicrobial peptides"/>
    <property type="match status" value="3"/>
</dbReference>
<dbReference type="InterPro" id="IPR002509">
    <property type="entry name" value="NODB_dom"/>
</dbReference>
<dbReference type="Proteomes" id="UP000076552">
    <property type="component" value="Unassembled WGS sequence"/>
</dbReference>
<feature type="disulfide bond" evidence="8">
    <location>
        <begin position="478"/>
        <end position="492"/>
    </location>
</feature>
<evidence type="ECO:0000256" key="3">
    <source>
        <dbReference type="ARBA" id="ARBA00022723"/>
    </source>
</evidence>
<feature type="transmembrane region" description="Helical" evidence="10">
    <location>
        <begin position="50"/>
        <end position="73"/>
    </location>
</feature>
<dbReference type="InterPro" id="IPR018371">
    <property type="entry name" value="Chitin-binding_1_CS"/>
</dbReference>
<evidence type="ECO:0000313" key="13">
    <source>
        <dbReference type="EMBL" id="KZL75925.1"/>
    </source>
</evidence>
<dbReference type="EMBL" id="LFIV01000019">
    <property type="protein sequence ID" value="KZL75925.1"/>
    <property type="molecule type" value="Genomic_DNA"/>
</dbReference>
<sequence length="609" mass="65073">LPLSLSTAFVSVIPIWLGFFFIELCPAIFHSLSAFCFNPRDKHRLIRHNPFVHTSILCCTSITMLLTTLAFAASCGLASAHGAHGGDGLPLPNIMAGRQAMQDFTSARRQIQRRAAHIEPVREASELEKRQSVGRCGPDFDNQVCDAGYCCSSAGWCGQGYLYCSAPSCMIEYGPACDANIRPDGPDTANIARPKIGTVPYGQAIYHCEQYGDIALTFDDGPYIYTEDLLNKLKAYNAKATFYITGNNLGKGKINDPTTPWPALIKRMIAEGHQIASHTWSHQRLTTVSAEKFRNQMIYNEIAFADLLGYFPTYMRPPYSACDATCEGYLNDLGYHITYFNLDTEGYLHDSASLIETSKDIWDSKVEGKTPANNKWLHIEHDPVYQTVYNLTDYMLESLFRNGFRSVTVGDCLNDPEENWYRSVGNAPPSSSTRTSSSATTTTTSVSTPTGSLTPSEDGRCGPNFGSTTCINEPGATCCSAAGWCGNTADHCGAACQPLYGNCQISSARASTSTVLASSASSSLVPSASSSTPATVATSSSTSSAAGASGTPVAPPLSTNGRCGTTQGGTTCIEEPGATCCSQYGWCGATTDHCGTGCQAGFGTCGESN</sequence>
<protein>
    <submittedName>
        <fullName evidence="13">Chitin binding protein (Polysaccharide deacetylase)</fullName>
    </submittedName>
</protein>
<keyword evidence="10" id="KW-0472">Membrane</keyword>
<dbReference type="Gene3D" id="3.30.60.10">
    <property type="entry name" value="Endochitinase-like"/>
    <property type="match status" value="3"/>
</dbReference>
<feature type="transmembrane region" description="Helical" evidence="10">
    <location>
        <begin position="6"/>
        <end position="29"/>
    </location>
</feature>
<keyword evidence="7" id="KW-0170">Cobalt</keyword>
<name>A0A166WRP6_9PEZI</name>
<keyword evidence="8" id="KW-1015">Disulfide bond</keyword>
<dbReference type="InterPro" id="IPR001002">
    <property type="entry name" value="Chitin-bd_1"/>
</dbReference>
<evidence type="ECO:0000256" key="9">
    <source>
        <dbReference type="SAM" id="MobiDB-lite"/>
    </source>
</evidence>
<evidence type="ECO:0000313" key="14">
    <source>
        <dbReference type="Proteomes" id="UP000076552"/>
    </source>
</evidence>
<evidence type="ECO:0000259" key="11">
    <source>
        <dbReference type="PROSITE" id="PS50941"/>
    </source>
</evidence>
<feature type="compositionally biased region" description="Low complexity" evidence="9">
    <location>
        <begin position="522"/>
        <end position="552"/>
    </location>
</feature>
<dbReference type="PROSITE" id="PS00026">
    <property type="entry name" value="CHIT_BIND_I_1"/>
    <property type="match status" value="1"/>
</dbReference>
<evidence type="ECO:0000256" key="6">
    <source>
        <dbReference type="ARBA" id="ARBA00023277"/>
    </source>
</evidence>
<keyword evidence="10" id="KW-1133">Transmembrane helix</keyword>
<dbReference type="GO" id="GO:0008061">
    <property type="term" value="F:chitin binding"/>
    <property type="evidence" value="ECO:0007669"/>
    <property type="project" value="UniProtKB-UniRule"/>
</dbReference>
<feature type="disulfide bond" evidence="8">
    <location>
        <begin position="580"/>
        <end position="594"/>
    </location>
</feature>
<keyword evidence="10" id="KW-0812">Transmembrane</keyword>
<feature type="domain" description="Chitin-binding type-1" evidence="11">
    <location>
        <begin position="133"/>
        <end position="179"/>
    </location>
</feature>
<evidence type="ECO:0000259" key="12">
    <source>
        <dbReference type="PROSITE" id="PS51677"/>
    </source>
</evidence>
<evidence type="ECO:0000256" key="2">
    <source>
        <dbReference type="ARBA" id="ARBA00022669"/>
    </source>
</evidence>
<dbReference type="GO" id="GO:0016810">
    <property type="term" value="F:hydrolase activity, acting on carbon-nitrogen (but not peptide) bonds"/>
    <property type="evidence" value="ECO:0007669"/>
    <property type="project" value="InterPro"/>
</dbReference>
<evidence type="ECO:0000256" key="5">
    <source>
        <dbReference type="ARBA" id="ARBA00022801"/>
    </source>
</evidence>
<dbReference type="SMART" id="SM00270">
    <property type="entry name" value="ChtBD1"/>
    <property type="match status" value="3"/>
</dbReference>
<dbReference type="PANTHER" id="PTHR46471">
    <property type="entry name" value="CHITIN DEACETYLASE"/>
    <property type="match status" value="1"/>
</dbReference>
<keyword evidence="5" id="KW-0378">Hydrolase</keyword>
<dbReference type="AlphaFoldDB" id="A0A166WRP6"/>
<keyword evidence="14" id="KW-1185">Reference proteome</keyword>
<comment type="caution">
    <text evidence="8">Lacks conserved residue(s) required for the propagation of feature annotation.</text>
</comment>
<dbReference type="PANTHER" id="PTHR46471:SF2">
    <property type="entry name" value="CHITIN DEACETYLASE-RELATED"/>
    <property type="match status" value="1"/>
</dbReference>
<dbReference type="Pfam" id="PF00187">
    <property type="entry name" value="Chitin_bind_1"/>
    <property type="match status" value="3"/>
</dbReference>
<organism evidence="13 14">
    <name type="scientific">Colletotrichum tofieldiae</name>
    <dbReference type="NCBI Taxonomy" id="708197"/>
    <lineage>
        <taxon>Eukaryota</taxon>
        <taxon>Fungi</taxon>
        <taxon>Dikarya</taxon>
        <taxon>Ascomycota</taxon>
        <taxon>Pezizomycotina</taxon>
        <taxon>Sordariomycetes</taxon>
        <taxon>Hypocreomycetidae</taxon>
        <taxon>Glomerellales</taxon>
        <taxon>Glomerellaceae</taxon>
        <taxon>Colletotrichum</taxon>
        <taxon>Colletotrichum spaethianum species complex</taxon>
    </lineage>
</organism>
<feature type="non-terminal residue" evidence="13">
    <location>
        <position position="1"/>
    </location>
</feature>
<evidence type="ECO:0000256" key="4">
    <source>
        <dbReference type="ARBA" id="ARBA00022729"/>
    </source>
</evidence>
<feature type="domain" description="Chitin-binding type-1" evidence="11">
    <location>
        <begin position="458"/>
        <end position="505"/>
    </location>
</feature>
<keyword evidence="2 8" id="KW-0147">Chitin-binding</keyword>